<protein>
    <submittedName>
        <fullName evidence="2">Uncharacterized protein</fullName>
    </submittedName>
</protein>
<proteinExistence type="predicted"/>
<organism evidence="2 3">
    <name type="scientific">Pseudoflavonifractor capillosus ATCC 29799</name>
    <dbReference type="NCBI Taxonomy" id="411467"/>
    <lineage>
        <taxon>Bacteria</taxon>
        <taxon>Bacillati</taxon>
        <taxon>Bacillota</taxon>
        <taxon>Clostridia</taxon>
        <taxon>Eubacteriales</taxon>
        <taxon>Oscillospiraceae</taxon>
        <taxon>Pseudoflavonifractor</taxon>
    </lineage>
</organism>
<reference evidence="2 3" key="1">
    <citation type="submission" date="2007-04" db="EMBL/GenBank/DDBJ databases">
        <authorList>
            <person name="Fulton L."/>
            <person name="Clifton S."/>
            <person name="Fulton B."/>
            <person name="Xu J."/>
            <person name="Minx P."/>
            <person name="Pepin K.H."/>
            <person name="Johnson M."/>
            <person name="Thiruvilangam P."/>
            <person name="Bhonagiri V."/>
            <person name="Nash W.E."/>
            <person name="Mardis E.R."/>
            <person name="Wilson R.K."/>
        </authorList>
    </citation>
    <scope>NUCLEOTIDE SEQUENCE [LARGE SCALE GENOMIC DNA]</scope>
    <source>
        <strain evidence="2 3">ATCC 29799</strain>
    </source>
</reference>
<gene>
    <name evidence="2" type="ORF">BACCAP_00243</name>
</gene>
<dbReference type="Proteomes" id="UP000003639">
    <property type="component" value="Unassembled WGS sequence"/>
</dbReference>
<evidence type="ECO:0000313" key="3">
    <source>
        <dbReference type="Proteomes" id="UP000003639"/>
    </source>
</evidence>
<dbReference type="STRING" id="411467.BACCAP_00243"/>
<reference evidence="2 3" key="2">
    <citation type="submission" date="2007-06" db="EMBL/GenBank/DDBJ databases">
        <title>Draft genome sequence of Pseudoflavonifractor capillosus ATCC 29799.</title>
        <authorList>
            <person name="Sudarsanam P."/>
            <person name="Ley R."/>
            <person name="Guruge J."/>
            <person name="Turnbaugh P.J."/>
            <person name="Mahowald M."/>
            <person name="Liep D."/>
            <person name="Gordon J."/>
        </authorList>
    </citation>
    <scope>NUCLEOTIDE SEQUENCE [LARGE SCALE GENOMIC DNA]</scope>
    <source>
        <strain evidence="2 3">ATCC 29799</strain>
    </source>
</reference>
<keyword evidence="3" id="KW-1185">Reference proteome</keyword>
<dbReference type="eggNOG" id="ENOG5033AYN">
    <property type="taxonomic scope" value="Bacteria"/>
</dbReference>
<sequence>MERNCVPSAGRRKTKRKRSKAERLMTLLEMSVEYRTQARVLRRRITDLELQWAGETDTTQRLVLEDRIRILETMWREARDLAVVTERYYDRGYWRNVKYAI</sequence>
<evidence type="ECO:0000256" key="1">
    <source>
        <dbReference type="SAM" id="MobiDB-lite"/>
    </source>
</evidence>
<evidence type="ECO:0000313" key="2">
    <source>
        <dbReference type="EMBL" id="EDN01901.1"/>
    </source>
</evidence>
<name>A6NPX6_9FIRM</name>
<accession>A6NPX6</accession>
<dbReference type="AlphaFoldDB" id="A6NPX6"/>
<comment type="caution">
    <text evidence="2">The sequence shown here is derived from an EMBL/GenBank/DDBJ whole genome shotgun (WGS) entry which is preliminary data.</text>
</comment>
<feature type="compositionally biased region" description="Basic residues" evidence="1">
    <location>
        <begin position="10"/>
        <end position="20"/>
    </location>
</feature>
<feature type="region of interest" description="Disordered" evidence="1">
    <location>
        <begin position="1"/>
        <end position="20"/>
    </location>
</feature>
<dbReference type="EMBL" id="AAXG02000002">
    <property type="protein sequence ID" value="EDN01901.1"/>
    <property type="molecule type" value="Genomic_DNA"/>
</dbReference>